<evidence type="ECO:0000313" key="2">
    <source>
        <dbReference type="Proteomes" id="UP001168990"/>
    </source>
</evidence>
<proteinExistence type="predicted"/>
<dbReference type="EMBL" id="JAQQBS010000001">
    <property type="protein sequence ID" value="KAK0176581.1"/>
    <property type="molecule type" value="Genomic_DNA"/>
</dbReference>
<sequence length="154" mass="17426">MKTSIIDPWKIDGDNTKFNDEVINNFEDSFVVIEQDQSLKLSDSDQYLARLYTRLKHVKGGTSKKDLVNSLSQVKEDSVARFISSGERLETEEEALITGNPLIRHITPHLQAMTASELVHLLKADVLQVVTDVQNEQQIEEKLETSQNSSCDDH</sequence>
<dbReference type="PANTHER" id="PTHR31800:SF1">
    <property type="entry name" value="COILED-COIL DOMAIN-CONTAINING PROTEIN 32"/>
    <property type="match status" value="1"/>
</dbReference>
<dbReference type="PANTHER" id="PTHR31800">
    <property type="entry name" value="COILED-COIL DOMAIN-CONTAINING PROTEIN 32"/>
    <property type="match status" value="1"/>
</dbReference>
<accession>A0AA39FW21</accession>
<gene>
    <name evidence="1" type="ORF">PV328_000700</name>
</gene>
<dbReference type="Pfam" id="PF14989">
    <property type="entry name" value="CCDC32"/>
    <property type="match status" value="1"/>
</dbReference>
<dbReference type="InterPro" id="IPR028039">
    <property type="entry name" value="CCDC32"/>
</dbReference>
<comment type="caution">
    <text evidence="1">The sequence shown here is derived from an EMBL/GenBank/DDBJ whole genome shotgun (WGS) entry which is preliminary data.</text>
</comment>
<reference evidence="1" key="1">
    <citation type="journal article" date="2023" name="bioRxiv">
        <title>Scaffold-level genome assemblies of two parasitoid biocontrol wasps reveal the parthenogenesis mechanism and an associated novel virus.</title>
        <authorList>
            <person name="Inwood S."/>
            <person name="Skelly J."/>
            <person name="Guhlin J."/>
            <person name="Harrop T."/>
            <person name="Goldson S."/>
            <person name="Dearden P."/>
        </authorList>
    </citation>
    <scope>NUCLEOTIDE SEQUENCE</scope>
    <source>
        <strain evidence="1">Irish</strain>
        <tissue evidence="1">Whole body</tissue>
    </source>
</reference>
<evidence type="ECO:0000313" key="1">
    <source>
        <dbReference type="EMBL" id="KAK0176581.1"/>
    </source>
</evidence>
<organism evidence="1 2">
    <name type="scientific">Microctonus aethiopoides</name>
    <dbReference type="NCBI Taxonomy" id="144406"/>
    <lineage>
        <taxon>Eukaryota</taxon>
        <taxon>Metazoa</taxon>
        <taxon>Ecdysozoa</taxon>
        <taxon>Arthropoda</taxon>
        <taxon>Hexapoda</taxon>
        <taxon>Insecta</taxon>
        <taxon>Pterygota</taxon>
        <taxon>Neoptera</taxon>
        <taxon>Endopterygota</taxon>
        <taxon>Hymenoptera</taxon>
        <taxon>Apocrita</taxon>
        <taxon>Ichneumonoidea</taxon>
        <taxon>Braconidae</taxon>
        <taxon>Euphorinae</taxon>
        <taxon>Microctonus</taxon>
    </lineage>
</organism>
<keyword evidence="2" id="KW-1185">Reference proteome</keyword>
<dbReference type="Proteomes" id="UP001168990">
    <property type="component" value="Unassembled WGS sequence"/>
</dbReference>
<dbReference type="GO" id="GO:0044782">
    <property type="term" value="P:cilium organization"/>
    <property type="evidence" value="ECO:0007669"/>
    <property type="project" value="TreeGrafter"/>
</dbReference>
<reference evidence="1" key="2">
    <citation type="submission" date="2023-03" db="EMBL/GenBank/DDBJ databases">
        <authorList>
            <person name="Inwood S.N."/>
            <person name="Skelly J.G."/>
            <person name="Guhlin J."/>
            <person name="Harrop T.W.R."/>
            <person name="Goldson S.G."/>
            <person name="Dearden P.K."/>
        </authorList>
    </citation>
    <scope>NUCLEOTIDE SEQUENCE</scope>
    <source>
        <strain evidence="1">Irish</strain>
        <tissue evidence="1">Whole body</tissue>
    </source>
</reference>
<protein>
    <submittedName>
        <fullName evidence="1">Uncharacterized protein</fullName>
    </submittedName>
</protein>
<name>A0AA39FW21_9HYME</name>
<dbReference type="AlphaFoldDB" id="A0AA39FW21"/>